<evidence type="ECO:0000313" key="6">
    <source>
        <dbReference type="EMBL" id="CAI8026253.1"/>
    </source>
</evidence>
<dbReference type="InterPro" id="IPR001611">
    <property type="entry name" value="Leu-rich_rpt"/>
</dbReference>
<dbReference type="EMBL" id="CASHTH010002205">
    <property type="protein sequence ID" value="CAI8026253.1"/>
    <property type="molecule type" value="Genomic_DNA"/>
</dbReference>
<dbReference type="PROSITE" id="PS51450">
    <property type="entry name" value="LRR"/>
    <property type="match status" value="2"/>
</dbReference>
<proteinExistence type="predicted"/>
<dbReference type="GO" id="GO:0005737">
    <property type="term" value="C:cytoplasm"/>
    <property type="evidence" value="ECO:0007669"/>
    <property type="project" value="UniProtKB-SubCell"/>
</dbReference>
<sequence>MAAHQNGLLLGPVAVNGFPARRFTKSTSYQGGEWVTAYQAEQRRHLRAVFLSQEQQGRHGSGSWGLLSPPLNTREASGATRRVLNREFLMRHCFVDAPSDLSHADISGVHQKSYRAEDFAAFDSLVLMNASDSALPMEAFKTFPVLEQLELCMCGVSDISIDHTDFTRLQCLDLSYNAVSGQAMLALGTLPRLRELHLTGNDIVALPVEMSRPFRINKDTSDTSGSVGMRFAALETLWLDDNKLTDQTTFSTLAGLRRLKYLNLDNNELYTVPQLRLIGTSQLRPDDDRGTSLNTARSSQTPTNGGRSAISGGQGASNRKPSRSREAPEQHRNGRNSGSELNLPVEEKMPAPEERIEGEWCADGGSSEMCEEGEGGGRRETAGLAETERPVSVSRLPPTMAPFPQLLTLSLANNLFFSSEGLLACGLWPALKELIIHGNPLISMCKGMPPRLQIELIQKKNLHIVRHKPKAKAFRIGQQAKEFKKIPPEPDIQTQLSLPPPPPPIHHLPLPPPPPLLTGHQSPPPTSHALTNTKSRSPATEDSNEDSVFITQGRSEEEEEFRKFLKGEASGRESSRGWEKRSKERETDHQGKQRLQKHASDELPQHYRGYEALLVKDSVPAPPIPTDLYGCIHGLRYALKHGSPYKPAAPATLRQLTHRQTNKQEQDMMSQETATHRKAREMYVALDEIRTSTNTLQANLADILQMDVSKDKATLKLQKEGKFLLKQLQAKYTEAQRENRHHQK</sequence>
<feature type="region of interest" description="Disordered" evidence="5">
    <location>
        <begin position="485"/>
        <end position="604"/>
    </location>
</feature>
<dbReference type="SMART" id="SM00369">
    <property type="entry name" value="LRR_TYP"/>
    <property type="match status" value="2"/>
</dbReference>
<dbReference type="InterPro" id="IPR003591">
    <property type="entry name" value="Leu-rich_rpt_typical-subtyp"/>
</dbReference>
<feature type="compositionally biased region" description="Polar residues" evidence="5">
    <location>
        <begin position="528"/>
        <end position="541"/>
    </location>
</feature>
<dbReference type="InterPro" id="IPR032675">
    <property type="entry name" value="LRR_dom_sf"/>
</dbReference>
<evidence type="ECO:0000256" key="5">
    <source>
        <dbReference type="SAM" id="MobiDB-lite"/>
    </source>
</evidence>
<comment type="caution">
    <text evidence="6">The sequence shown here is derived from an EMBL/GenBank/DDBJ whole genome shotgun (WGS) entry which is preliminary data.</text>
</comment>
<dbReference type="SUPFAM" id="SSF52058">
    <property type="entry name" value="L domain-like"/>
    <property type="match status" value="1"/>
</dbReference>
<dbReference type="AlphaFoldDB" id="A0AA35SBR5"/>
<protein>
    <submittedName>
        <fullName evidence="6">X-ray radiation resistance-associated protein 1</fullName>
    </submittedName>
</protein>
<dbReference type="PANTHER" id="PTHR22710:SF2">
    <property type="entry name" value="X-RAY RADIATION RESISTANCE-ASSOCIATED PROTEIN 1"/>
    <property type="match status" value="1"/>
</dbReference>
<keyword evidence="2" id="KW-0963">Cytoplasm</keyword>
<evidence type="ECO:0000256" key="1">
    <source>
        <dbReference type="ARBA" id="ARBA00004496"/>
    </source>
</evidence>
<gene>
    <name evidence="6" type="ORF">GBAR_LOCUS15097</name>
</gene>
<evidence type="ECO:0000256" key="2">
    <source>
        <dbReference type="ARBA" id="ARBA00022490"/>
    </source>
</evidence>
<dbReference type="Proteomes" id="UP001174909">
    <property type="component" value="Unassembled WGS sequence"/>
</dbReference>
<evidence type="ECO:0000313" key="7">
    <source>
        <dbReference type="Proteomes" id="UP001174909"/>
    </source>
</evidence>
<feature type="compositionally biased region" description="Pro residues" evidence="5">
    <location>
        <begin position="498"/>
        <end position="526"/>
    </location>
</feature>
<feature type="compositionally biased region" description="Basic and acidic residues" evidence="5">
    <location>
        <begin position="560"/>
        <end position="591"/>
    </location>
</feature>
<feature type="region of interest" description="Disordered" evidence="5">
    <location>
        <begin position="281"/>
        <end position="357"/>
    </location>
</feature>
<feature type="compositionally biased region" description="Basic and acidic residues" evidence="5">
    <location>
        <begin position="345"/>
        <end position="357"/>
    </location>
</feature>
<keyword evidence="7" id="KW-1185">Reference proteome</keyword>
<keyword evidence="4" id="KW-0677">Repeat</keyword>
<evidence type="ECO:0000256" key="4">
    <source>
        <dbReference type="ARBA" id="ARBA00022737"/>
    </source>
</evidence>
<dbReference type="GO" id="GO:0005634">
    <property type="term" value="C:nucleus"/>
    <property type="evidence" value="ECO:0007669"/>
    <property type="project" value="TreeGrafter"/>
</dbReference>
<organism evidence="6 7">
    <name type="scientific">Geodia barretti</name>
    <name type="common">Barrett's horny sponge</name>
    <dbReference type="NCBI Taxonomy" id="519541"/>
    <lineage>
        <taxon>Eukaryota</taxon>
        <taxon>Metazoa</taxon>
        <taxon>Porifera</taxon>
        <taxon>Demospongiae</taxon>
        <taxon>Heteroscleromorpha</taxon>
        <taxon>Tetractinellida</taxon>
        <taxon>Astrophorina</taxon>
        <taxon>Geodiidae</taxon>
        <taxon>Geodia</taxon>
    </lineage>
</organism>
<accession>A0AA35SBR5</accession>
<keyword evidence="3" id="KW-0433">Leucine-rich repeat</keyword>
<feature type="compositionally biased region" description="Basic and acidic residues" evidence="5">
    <location>
        <begin position="323"/>
        <end position="332"/>
    </location>
</feature>
<dbReference type="PANTHER" id="PTHR22710">
    <property type="entry name" value="X-RAY RADIATION RESISTANCE ASSOCIATED PROTEIN 1 XRRA1"/>
    <property type="match status" value="1"/>
</dbReference>
<name>A0AA35SBR5_GEOBA</name>
<dbReference type="Gene3D" id="3.80.10.10">
    <property type="entry name" value="Ribonuclease Inhibitor"/>
    <property type="match status" value="1"/>
</dbReference>
<comment type="subcellular location">
    <subcellularLocation>
        <location evidence="1">Cytoplasm</location>
    </subcellularLocation>
</comment>
<evidence type="ECO:0000256" key="3">
    <source>
        <dbReference type="ARBA" id="ARBA00022614"/>
    </source>
</evidence>
<feature type="compositionally biased region" description="Polar residues" evidence="5">
    <location>
        <begin position="291"/>
        <end position="306"/>
    </location>
</feature>
<reference evidence="6" key="1">
    <citation type="submission" date="2023-03" db="EMBL/GenBank/DDBJ databases">
        <authorList>
            <person name="Steffen K."/>
            <person name="Cardenas P."/>
        </authorList>
    </citation>
    <scope>NUCLEOTIDE SEQUENCE</scope>
</reference>